<gene>
    <name evidence="3" type="ORF">CTI12_AA103160</name>
</gene>
<dbReference type="EMBL" id="PKPP01000645">
    <property type="protein sequence ID" value="PWA90212.1"/>
    <property type="molecule type" value="Genomic_DNA"/>
</dbReference>
<name>A0A2U1PWV7_ARTAN</name>
<evidence type="ECO:0000256" key="1">
    <source>
        <dbReference type="SAM" id="MobiDB-lite"/>
    </source>
</evidence>
<feature type="region of interest" description="Disordered" evidence="1">
    <location>
        <begin position="34"/>
        <end position="75"/>
    </location>
</feature>
<feature type="compositionally biased region" description="Acidic residues" evidence="1">
    <location>
        <begin position="56"/>
        <end position="67"/>
    </location>
</feature>
<evidence type="ECO:0000313" key="3">
    <source>
        <dbReference type="EMBL" id="PWA90212.1"/>
    </source>
</evidence>
<dbReference type="OrthoDB" id="1934635at2759"/>
<sequence>MTNTDDKPFSQDDLATKVDKLASQLESIMGWIQAQPSTQPKAHETPLKETYGFSGFDDEDEDDENGEDINKTMKHDSHHPFKVEAKIDIRTYDGTIDAEKLDSWLDQLETYFTLYGFRSSEKVVFAQLKLTSHALAWWNSQLKIMGNEEISWKKFTLLLRQEFYPMGYVQDRWTRWHNLRLQRGQSVQEYTTEFRRLAVTLGIPIDNVDVFTKYVAGLPLQIQNEIRLHVTTNISNASSIAMAIEQKNKVGGRKFEEGLKSEASNSNHQKEEFKKRGATNSVANKYCDTCKISGHTEENCWKVHPELFPKKWIKDDRSRKRTTATARVNDVVELESVKEADKSLFLMTKQKEKSSTTKDKPDEKEELFTLNIQVKHEVIDAIIDPGSEKNLISATLVERLGLETTPHPHPYSLGWIKNDVDTQVNRQCKFRFAITNQFIDEVVCEVVPLDVCQVIFGSPYLWELDAIYFRRAQKYQFEKDGKKYLVNRSKGTRNVELLTACQARRMVNASQVVLLTLVRPMESSNKISTLNINPTLAEDVCDKSPNRVIGHDIQLIADSTLPSIGMYQNSIFENDRIKRHDRRRVEGKFEENDLAWLHLGKERVKCDGKKNKLISYEPLQVHNKISDYECQQKLSTYTENHAVVNVDKLKFFEPSVSDEKSGESSPSVNKLVNAHENIALKEKRQLPSEEKWFSKEVGEANCRPYLEF</sequence>
<dbReference type="AlphaFoldDB" id="A0A2U1PWV7"/>
<comment type="caution">
    <text evidence="3">The sequence shown here is derived from an EMBL/GenBank/DDBJ whole genome shotgun (WGS) entry which is preliminary data.</text>
</comment>
<dbReference type="InterPro" id="IPR045358">
    <property type="entry name" value="Ty3_capsid"/>
</dbReference>
<organism evidence="3 4">
    <name type="scientific">Artemisia annua</name>
    <name type="common">Sweet wormwood</name>
    <dbReference type="NCBI Taxonomy" id="35608"/>
    <lineage>
        <taxon>Eukaryota</taxon>
        <taxon>Viridiplantae</taxon>
        <taxon>Streptophyta</taxon>
        <taxon>Embryophyta</taxon>
        <taxon>Tracheophyta</taxon>
        <taxon>Spermatophyta</taxon>
        <taxon>Magnoliopsida</taxon>
        <taxon>eudicotyledons</taxon>
        <taxon>Gunneridae</taxon>
        <taxon>Pentapetalae</taxon>
        <taxon>asterids</taxon>
        <taxon>campanulids</taxon>
        <taxon>Asterales</taxon>
        <taxon>Asteraceae</taxon>
        <taxon>Asteroideae</taxon>
        <taxon>Anthemideae</taxon>
        <taxon>Artemisiinae</taxon>
        <taxon>Artemisia</taxon>
    </lineage>
</organism>
<proteinExistence type="predicted"/>
<dbReference type="InterPro" id="IPR021109">
    <property type="entry name" value="Peptidase_aspartic_dom_sf"/>
</dbReference>
<dbReference type="Gene3D" id="2.40.70.10">
    <property type="entry name" value="Acid Proteases"/>
    <property type="match status" value="1"/>
</dbReference>
<dbReference type="PANTHER" id="PTHR35046:SF26">
    <property type="entry name" value="RNA-DIRECTED DNA POLYMERASE"/>
    <property type="match status" value="1"/>
</dbReference>
<dbReference type="Proteomes" id="UP000245207">
    <property type="component" value="Unassembled WGS sequence"/>
</dbReference>
<feature type="domain" description="Ty3 transposon capsid-like protein" evidence="2">
    <location>
        <begin position="88"/>
        <end position="249"/>
    </location>
</feature>
<protein>
    <recommendedName>
        <fullName evidence="2">Ty3 transposon capsid-like protein domain-containing protein</fullName>
    </recommendedName>
</protein>
<keyword evidence="4" id="KW-1185">Reference proteome</keyword>
<evidence type="ECO:0000313" key="4">
    <source>
        <dbReference type="Proteomes" id="UP000245207"/>
    </source>
</evidence>
<dbReference type="CDD" id="cd00303">
    <property type="entry name" value="retropepsin_like"/>
    <property type="match status" value="1"/>
</dbReference>
<reference evidence="3 4" key="1">
    <citation type="journal article" date="2018" name="Mol. Plant">
        <title>The genome of Artemisia annua provides insight into the evolution of Asteraceae family and artemisinin biosynthesis.</title>
        <authorList>
            <person name="Shen Q."/>
            <person name="Zhang L."/>
            <person name="Liao Z."/>
            <person name="Wang S."/>
            <person name="Yan T."/>
            <person name="Shi P."/>
            <person name="Liu M."/>
            <person name="Fu X."/>
            <person name="Pan Q."/>
            <person name="Wang Y."/>
            <person name="Lv Z."/>
            <person name="Lu X."/>
            <person name="Zhang F."/>
            <person name="Jiang W."/>
            <person name="Ma Y."/>
            <person name="Chen M."/>
            <person name="Hao X."/>
            <person name="Li L."/>
            <person name="Tang Y."/>
            <person name="Lv G."/>
            <person name="Zhou Y."/>
            <person name="Sun X."/>
            <person name="Brodelius P.E."/>
            <person name="Rose J.K.C."/>
            <person name="Tang K."/>
        </authorList>
    </citation>
    <scope>NUCLEOTIDE SEQUENCE [LARGE SCALE GENOMIC DNA]</scope>
    <source>
        <strain evidence="4">cv. Huhao1</strain>
        <tissue evidence="3">Leaf</tissue>
    </source>
</reference>
<accession>A0A2U1PWV7</accession>
<dbReference type="PANTHER" id="PTHR35046">
    <property type="entry name" value="ZINC KNUCKLE (CCHC-TYPE) FAMILY PROTEIN"/>
    <property type="match status" value="1"/>
</dbReference>
<evidence type="ECO:0000259" key="2">
    <source>
        <dbReference type="Pfam" id="PF19259"/>
    </source>
</evidence>
<dbReference type="Pfam" id="PF19259">
    <property type="entry name" value="Ty3_capsid"/>
    <property type="match status" value="1"/>
</dbReference>